<name>A0A1A8VSH4_PLAOA</name>
<dbReference type="InterPro" id="IPR036972">
    <property type="entry name" value="Cyt_c_oxidase_su5b_sf"/>
</dbReference>
<evidence type="ECO:0000256" key="3">
    <source>
        <dbReference type="SAM" id="MobiDB-lite"/>
    </source>
</evidence>
<dbReference type="GO" id="GO:0045277">
    <property type="term" value="C:respiratory chain complex IV"/>
    <property type="evidence" value="ECO:0007669"/>
    <property type="project" value="InterPro"/>
</dbReference>
<dbReference type="PROSITE" id="PS51359">
    <property type="entry name" value="COX5B_2"/>
    <property type="match status" value="1"/>
</dbReference>
<protein>
    <submittedName>
        <fullName evidence="4">Cytochrome c oxidase subunit 5B, putative (COX5B)</fullName>
    </submittedName>
</protein>
<dbReference type="EMBL" id="FLQU01000202">
    <property type="protein sequence ID" value="SBS82268.1"/>
    <property type="molecule type" value="Genomic_DNA"/>
</dbReference>
<dbReference type="PANTHER" id="PTHR10122">
    <property type="entry name" value="CYTOCHROME C OXIDASE SUBUNIT 5B, MITOCHONDRIAL"/>
    <property type="match status" value="1"/>
</dbReference>
<evidence type="ECO:0000313" key="5">
    <source>
        <dbReference type="Proteomes" id="UP000078560"/>
    </source>
</evidence>
<keyword evidence="1" id="KW-0479">Metal-binding</keyword>
<sequence length="449" mass="52110">MQKFGKNGDTTHNGGRDPEAKVESKKREEIMRQDKRGRKKKKKKNYCKAVGLSRIDFYTLHTQRDCLPKRYFQVVMLQMGGEEEKEKRVHERKYTEVNDTNDTHSKIAIKKNTARKLLQGEKERICSPNTLAIVDTRTRELTCRINCNIALFKGGQSCVSGWSFSRVVPLSIALLPAEALAKGSSTEIRNMCSLRDEWKGSKICKREVVCMKNHYVQKRTYLHFARTLPEDYELPLDTFPENINEILKSDKKSHDFIQSYWYWKIRSESNLLNYQKLVNKSYKQLAVDLGMQIANPDNEHMLALLEFYEYLKSSPFVGPFGTIDNPVLVPSVHTERVVCCTGGTGENEHVPLFFRCREGFLYRCGECDQIFMHVRVLYSLEDGNDPFPNDPDVDDIFDLNLIEENMHLYNDDQYVRWPTGNVTYRQMFLQGKWGNEKPRGAIPNIGETK</sequence>
<dbReference type="PANTHER" id="PTHR10122:SF0">
    <property type="entry name" value="CYTOCHROME C OXIDASE SUBUNIT 5B, ISOFORM A-RELATED"/>
    <property type="match status" value="1"/>
</dbReference>
<dbReference type="GO" id="GO:0005740">
    <property type="term" value="C:mitochondrial envelope"/>
    <property type="evidence" value="ECO:0007669"/>
    <property type="project" value="InterPro"/>
</dbReference>
<evidence type="ECO:0000313" key="4">
    <source>
        <dbReference type="EMBL" id="SBS82268.1"/>
    </source>
</evidence>
<dbReference type="InterPro" id="IPR002124">
    <property type="entry name" value="Cyt_c_oxidase_su5b"/>
</dbReference>
<organism evidence="4 5">
    <name type="scientific">Plasmodium ovale curtisi</name>
    <dbReference type="NCBI Taxonomy" id="864141"/>
    <lineage>
        <taxon>Eukaryota</taxon>
        <taxon>Sar</taxon>
        <taxon>Alveolata</taxon>
        <taxon>Apicomplexa</taxon>
        <taxon>Aconoidasida</taxon>
        <taxon>Haemosporida</taxon>
        <taxon>Plasmodiidae</taxon>
        <taxon>Plasmodium</taxon>
        <taxon>Plasmodium (Plasmodium)</taxon>
    </lineage>
</organism>
<feature type="compositionally biased region" description="Basic and acidic residues" evidence="3">
    <location>
        <begin position="14"/>
        <end position="34"/>
    </location>
</feature>
<dbReference type="SUPFAM" id="SSF57802">
    <property type="entry name" value="Rubredoxin-like"/>
    <property type="match status" value="1"/>
</dbReference>
<dbReference type="CDD" id="cd00924">
    <property type="entry name" value="Cyt_c_Oxidase_Vb"/>
    <property type="match status" value="1"/>
</dbReference>
<dbReference type="Pfam" id="PF01215">
    <property type="entry name" value="COX5B"/>
    <property type="match status" value="1"/>
</dbReference>
<evidence type="ECO:0000256" key="2">
    <source>
        <dbReference type="ARBA" id="ARBA00022833"/>
    </source>
</evidence>
<reference evidence="5" key="1">
    <citation type="submission" date="2016-05" db="EMBL/GenBank/DDBJ databases">
        <authorList>
            <person name="Naeem Raeece"/>
        </authorList>
    </citation>
    <scope>NUCLEOTIDE SEQUENCE [LARGE SCALE GENOMIC DNA]</scope>
</reference>
<proteinExistence type="predicted"/>
<dbReference type="GO" id="GO:0046872">
    <property type="term" value="F:metal ion binding"/>
    <property type="evidence" value="ECO:0007669"/>
    <property type="project" value="UniProtKB-KW"/>
</dbReference>
<feature type="region of interest" description="Disordered" evidence="3">
    <location>
        <begin position="1"/>
        <end position="43"/>
    </location>
</feature>
<dbReference type="Gene3D" id="2.60.11.10">
    <property type="entry name" value="Cytochrome c oxidase, subunit Vb"/>
    <property type="match status" value="1"/>
</dbReference>
<gene>
    <name evidence="4" type="ORF">POVCU2_0014600</name>
</gene>
<dbReference type="GO" id="GO:0006123">
    <property type="term" value="P:mitochondrial electron transport, cytochrome c to oxygen"/>
    <property type="evidence" value="ECO:0007669"/>
    <property type="project" value="InterPro"/>
</dbReference>
<keyword evidence="2" id="KW-0862">Zinc</keyword>
<dbReference type="Proteomes" id="UP000078560">
    <property type="component" value="Unassembled WGS sequence"/>
</dbReference>
<dbReference type="AlphaFoldDB" id="A0A1A8VSH4"/>
<evidence type="ECO:0000256" key="1">
    <source>
        <dbReference type="ARBA" id="ARBA00022723"/>
    </source>
</evidence>
<accession>A0A1A8VSH4</accession>